<dbReference type="GO" id="GO:0007155">
    <property type="term" value="P:cell adhesion"/>
    <property type="evidence" value="ECO:0007669"/>
    <property type="project" value="InterPro"/>
</dbReference>
<feature type="transmembrane region" description="Helical" evidence="2">
    <location>
        <begin position="55"/>
        <end position="77"/>
    </location>
</feature>
<evidence type="ECO:0000313" key="4">
    <source>
        <dbReference type="EMBL" id="QHS84055.1"/>
    </source>
</evidence>
<sequence length="267" mass="30178">MSSGLTLDSGNLGGQLYDYVSNTISSPITLFVICILLAITYGLGLKTETPSSASMLEIIIWSVFTLLVIANGFLYFFGMEITTYFDKFLQGKTTIGVDVKDKGLRDQVFHIRDNKYAYPDAQAICKAYGARLATYNELEEAYKRGAEWCSYGWSDAQLALFPTQYDTWVKKQNSDDNCFNDSGNDCGRPGINGGYIANPAVRFGVNCFGSKPRITEDEKEKLEDGDYESTNRRDQLIDKRADYWNDHLDDLNVSPFNTNKWNEYNRS</sequence>
<dbReference type="AlphaFoldDB" id="A0A6C0AXU4"/>
<accession>A0A6C0AXU4</accession>
<dbReference type="SMART" id="SM00445">
    <property type="entry name" value="LINK"/>
    <property type="match status" value="1"/>
</dbReference>
<evidence type="ECO:0000256" key="2">
    <source>
        <dbReference type="SAM" id="Phobius"/>
    </source>
</evidence>
<dbReference type="EMBL" id="MN738772">
    <property type="protein sequence ID" value="QHS84055.1"/>
    <property type="molecule type" value="Genomic_DNA"/>
</dbReference>
<reference evidence="4" key="1">
    <citation type="journal article" date="2020" name="Nature">
        <title>Giant virus diversity and host interactions through global metagenomics.</title>
        <authorList>
            <person name="Schulz F."/>
            <person name="Roux S."/>
            <person name="Paez-Espino D."/>
            <person name="Jungbluth S."/>
            <person name="Walsh D.A."/>
            <person name="Denef V.J."/>
            <person name="McMahon K.D."/>
            <person name="Konstantinidis K.T."/>
            <person name="Eloe-Fadrosh E.A."/>
            <person name="Kyrpides N.C."/>
            <person name="Woyke T."/>
        </authorList>
    </citation>
    <scope>NUCLEOTIDE SEQUENCE</scope>
    <source>
        <strain evidence="4">GVMAG-S-ERX555965-48</strain>
    </source>
</reference>
<dbReference type="InterPro" id="IPR016187">
    <property type="entry name" value="CTDL_fold"/>
</dbReference>
<evidence type="ECO:0000256" key="1">
    <source>
        <dbReference type="ARBA" id="ARBA00023157"/>
    </source>
</evidence>
<feature type="domain" description="Link" evidence="3">
    <location>
        <begin position="107"/>
        <end position="209"/>
    </location>
</feature>
<dbReference type="InterPro" id="IPR000538">
    <property type="entry name" value="Link_dom"/>
</dbReference>
<dbReference type="PROSITE" id="PS50963">
    <property type="entry name" value="LINK_2"/>
    <property type="match status" value="1"/>
</dbReference>
<dbReference type="SUPFAM" id="SSF56436">
    <property type="entry name" value="C-type lectin-like"/>
    <property type="match status" value="1"/>
</dbReference>
<dbReference type="Pfam" id="PF00193">
    <property type="entry name" value="Xlink"/>
    <property type="match status" value="1"/>
</dbReference>
<organism evidence="4">
    <name type="scientific">viral metagenome</name>
    <dbReference type="NCBI Taxonomy" id="1070528"/>
    <lineage>
        <taxon>unclassified sequences</taxon>
        <taxon>metagenomes</taxon>
        <taxon>organismal metagenomes</taxon>
    </lineage>
</organism>
<dbReference type="GO" id="GO:0005540">
    <property type="term" value="F:hyaluronic acid binding"/>
    <property type="evidence" value="ECO:0007669"/>
    <property type="project" value="InterPro"/>
</dbReference>
<dbReference type="Gene3D" id="3.10.100.10">
    <property type="entry name" value="Mannose-Binding Protein A, subunit A"/>
    <property type="match status" value="1"/>
</dbReference>
<evidence type="ECO:0000259" key="3">
    <source>
        <dbReference type="PROSITE" id="PS50963"/>
    </source>
</evidence>
<protein>
    <recommendedName>
        <fullName evidence="3">Link domain-containing protein</fullName>
    </recommendedName>
</protein>
<keyword evidence="2" id="KW-1133">Transmembrane helix</keyword>
<keyword evidence="2" id="KW-0472">Membrane</keyword>
<keyword evidence="2" id="KW-0812">Transmembrane</keyword>
<keyword evidence="1" id="KW-1015">Disulfide bond</keyword>
<feature type="transmembrane region" description="Helical" evidence="2">
    <location>
        <begin position="24"/>
        <end position="43"/>
    </location>
</feature>
<name>A0A6C0AXU4_9ZZZZ</name>
<proteinExistence type="predicted"/>
<dbReference type="InterPro" id="IPR016186">
    <property type="entry name" value="C-type_lectin-like/link_sf"/>
</dbReference>